<accession>A0AAJ1RAP1</accession>
<dbReference type="AlphaFoldDB" id="A0AAJ1RAP1"/>
<protein>
    <submittedName>
        <fullName evidence="2">Polysaccharide biosynthesis protein</fullName>
    </submittedName>
</protein>
<feature type="domain" description="Polysaccharide biosynthesis protein CapD-like" evidence="1">
    <location>
        <begin position="7"/>
        <end position="48"/>
    </location>
</feature>
<dbReference type="EMBL" id="JAUHGV010000276">
    <property type="protein sequence ID" value="MDN4015309.1"/>
    <property type="molecule type" value="Genomic_DNA"/>
</dbReference>
<feature type="non-terminal residue" evidence="2">
    <location>
        <position position="1"/>
    </location>
</feature>
<dbReference type="Gene3D" id="3.40.50.720">
    <property type="entry name" value="NAD(P)-binding Rossmann-like Domain"/>
    <property type="match status" value="1"/>
</dbReference>
<dbReference type="InterPro" id="IPR003869">
    <property type="entry name" value="Polysac_CapD-like"/>
</dbReference>
<dbReference type="PANTHER" id="PTHR43318:SF1">
    <property type="entry name" value="POLYSACCHARIDE BIOSYNTHESIS PROTEIN EPSC-RELATED"/>
    <property type="match status" value="1"/>
</dbReference>
<proteinExistence type="predicted"/>
<feature type="non-terminal residue" evidence="2">
    <location>
        <position position="82"/>
    </location>
</feature>
<dbReference type="RefSeq" id="WP_290343832.1">
    <property type="nucleotide sequence ID" value="NZ_JAUHGV010000276.1"/>
</dbReference>
<evidence type="ECO:0000259" key="1">
    <source>
        <dbReference type="Pfam" id="PF02719"/>
    </source>
</evidence>
<dbReference type="Pfam" id="PF02719">
    <property type="entry name" value="Polysacc_synt_2"/>
    <property type="match status" value="1"/>
</dbReference>
<evidence type="ECO:0000313" key="2">
    <source>
        <dbReference type="EMBL" id="MDN4015309.1"/>
    </source>
</evidence>
<dbReference type="PANTHER" id="PTHR43318">
    <property type="entry name" value="UDP-N-ACETYLGLUCOSAMINE 4,6-DEHYDRATASE"/>
    <property type="match status" value="1"/>
</dbReference>
<dbReference type="Proteomes" id="UP001225933">
    <property type="component" value="Unassembled WGS sequence"/>
</dbReference>
<organism evidence="2 3">
    <name type="scientific">Chryseobacterium gambrini</name>
    <dbReference type="NCBI Taxonomy" id="373672"/>
    <lineage>
        <taxon>Bacteria</taxon>
        <taxon>Pseudomonadati</taxon>
        <taxon>Bacteroidota</taxon>
        <taxon>Flavobacteriia</taxon>
        <taxon>Flavobacteriales</taxon>
        <taxon>Weeksellaceae</taxon>
        <taxon>Chryseobacterium group</taxon>
        <taxon>Chryseobacterium</taxon>
    </lineage>
</organism>
<dbReference type="InterPro" id="IPR051203">
    <property type="entry name" value="Polysaccharide_Synthase-Rel"/>
</dbReference>
<sequence length="82" mass="9388">LSVKNEENPHGDIEIQFSGLRPGEKLYEELLIGDNVEPTAHARIMTAQEVFLPIEEYDTLLESLDFACHNLQHETIRQLLVD</sequence>
<comment type="caution">
    <text evidence="2">The sequence shown here is derived from an EMBL/GenBank/DDBJ whole genome shotgun (WGS) entry which is preliminary data.</text>
</comment>
<name>A0AAJ1RAP1_9FLAO</name>
<evidence type="ECO:0000313" key="3">
    <source>
        <dbReference type="Proteomes" id="UP001225933"/>
    </source>
</evidence>
<reference evidence="2" key="1">
    <citation type="submission" date="2023-06" db="EMBL/GenBank/DDBJ databases">
        <title>Two Chryseobacterium gambrini strains from China.</title>
        <authorList>
            <person name="Zeng J."/>
            <person name="Wu Y."/>
        </authorList>
    </citation>
    <scope>NUCLEOTIDE SEQUENCE</scope>
    <source>
        <strain evidence="2">SQ219</strain>
    </source>
</reference>
<gene>
    <name evidence="2" type="ORF">QX233_22935</name>
</gene>